<keyword evidence="2" id="KW-1185">Reference proteome</keyword>
<dbReference type="Proteomes" id="UP000319731">
    <property type="component" value="Unassembled WGS sequence"/>
</dbReference>
<evidence type="ECO:0000313" key="1">
    <source>
        <dbReference type="EMBL" id="TPX32630.1"/>
    </source>
</evidence>
<sequence>MAGGSRLSIKHFNFENVRELTLLDSQGVEDLDRIDKKTLSESGISLILITPAPLWALPLYCDPKKTLYTALDMNLKFDSRWLPSRHVKISKTDAWVKGFVMGVTTGLQGDIRQQGGSFVLSQSAETGEVCHFEHFDAHNADHALIPELLEAAGVPQSAFVWRDELPAHTT</sequence>
<comment type="caution">
    <text evidence="1">The sequence shown here is derived from an EMBL/GenBank/DDBJ whole genome shotgun (WGS) entry which is preliminary data.</text>
</comment>
<dbReference type="STRING" id="1806994.A0A507BSP9"/>
<dbReference type="InterPro" id="IPR032801">
    <property type="entry name" value="PXL2A/B/C"/>
</dbReference>
<protein>
    <submittedName>
        <fullName evidence="1">Uncharacterized protein</fullName>
    </submittedName>
</protein>
<name>A0A507BSP9_9FUNG</name>
<accession>A0A507BSP9</accession>
<dbReference type="EMBL" id="QEAO01000028">
    <property type="protein sequence ID" value="TPX32630.1"/>
    <property type="molecule type" value="Genomic_DNA"/>
</dbReference>
<reference evidence="1 2" key="1">
    <citation type="journal article" date="2019" name="Sci. Rep.">
        <title>Comparative genomics of chytrid fungi reveal insights into the obligate biotrophic and pathogenic lifestyle of Synchytrium endobioticum.</title>
        <authorList>
            <person name="van de Vossenberg B.T.L.H."/>
            <person name="Warris S."/>
            <person name="Nguyen H.D.T."/>
            <person name="van Gent-Pelzer M.P.E."/>
            <person name="Joly D.L."/>
            <person name="van de Geest H.C."/>
            <person name="Bonants P.J.M."/>
            <person name="Smith D.S."/>
            <person name="Levesque C.A."/>
            <person name="van der Lee T.A.J."/>
        </authorList>
    </citation>
    <scope>NUCLEOTIDE SEQUENCE [LARGE SCALE GENOMIC DNA]</scope>
    <source>
        <strain evidence="1 2">JEL517</strain>
    </source>
</reference>
<gene>
    <name evidence="1" type="ORF">SmJEL517_g04274</name>
</gene>
<proteinExistence type="predicted"/>
<dbReference type="GeneID" id="42005499"/>
<organism evidence="1 2">
    <name type="scientific">Synchytrium microbalum</name>
    <dbReference type="NCBI Taxonomy" id="1806994"/>
    <lineage>
        <taxon>Eukaryota</taxon>
        <taxon>Fungi</taxon>
        <taxon>Fungi incertae sedis</taxon>
        <taxon>Chytridiomycota</taxon>
        <taxon>Chytridiomycota incertae sedis</taxon>
        <taxon>Chytridiomycetes</taxon>
        <taxon>Synchytriales</taxon>
        <taxon>Synchytriaceae</taxon>
        <taxon>Synchytrium</taxon>
    </lineage>
</organism>
<evidence type="ECO:0000313" key="2">
    <source>
        <dbReference type="Proteomes" id="UP000319731"/>
    </source>
</evidence>
<dbReference type="Pfam" id="PF13911">
    <property type="entry name" value="AhpC-TSA_2"/>
    <property type="match status" value="1"/>
</dbReference>
<dbReference type="RefSeq" id="XP_031023808.1">
    <property type="nucleotide sequence ID" value="XM_031170202.1"/>
</dbReference>
<dbReference type="OrthoDB" id="40334at2759"/>
<dbReference type="AlphaFoldDB" id="A0A507BSP9"/>